<sequence length="187" mass="20452">MSFRIHLFLLLLSFSSSAFAQQVPVAPVATDKSQYGLFNPTPNELMRELSPDRPDATESPLTVDAGHFVIEASVFDWRRNDGSDTHTLMSTNLKIGLSNDVDLQIVFDTHAWEDPKVGQDAEGFGDVQLRLKHNLWGNDGGDSALALFPFVKIPTSAQFSNDEWEGGLIIPYATELSGGLGLGLMAE</sequence>
<gene>
    <name evidence="1" type="ORF">METZ01_LOCUS466638</name>
</gene>
<proteinExistence type="predicted"/>
<evidence type="ECO:0008006" key="2">
    <source>
        <dbReference type="Google" id="ProtNLM"/>
    </source>
</evidence>
<accession>A0A383B1M8</accession>
<name>A0A383B1M8_9ZZZZ</name>
<dbReference type="EMBL" id="UINC01196671">
    <property type="protein sequence ID" value="SVE13784.1"/>
    <property type="molecule type" value="Genomic_DNA"/>
</dbReference>
<reference evidence="1" key="1">
    <citation type="submission" date="2018-05" db="EMBL/GenBank/DDBJ databases">
        <authorList>
            <person name="Lanie J.A."/>
            <person name="Ng W.-L."/>
            <person name="Kazmierczak K.M."/>
            <person name="Andrzejewski T.M."/>
            <person name="Davidsen T.M."/>
            <person name="Wayne K.J."/>
            <person name="Tettelin H."/>
            <person name="Glass J.I."/>
            <person name="Rusch D."/>
            <person name="Podicherti R."/>
            <person name="Tsui H.-C.T."/>
            <person name="Winkler M.E."/>
        </authorList>
    </citation>
    <scope>NUCLEOTIDE SEQUENCE</scope>
</reference>
<feature type="non-terminal residue" evidence="1">
    <location>
        <position position="187"/>
    </location>
</feature>
<dbReference type="Pfam" id="PF13557">
    <property type="entry name" value="Phenol_MetA_deg"/>
    <property type="match status" value="1"/>
</dbReference>
<dbReference type="InterPro" id="IPR025737">
    <property type="entry name" value="FApF"/>
</dbReference>
<dbReference type="AlphaFoldDB" id="A0A383B1M8"/>
<evidence type="ECO:0000313" key="1">
    <source>
        <dbReference type="EMBL" id="SVE13784.1"/>
    </source>
</evidence>
<protein>
    <recommendedName>
        <fullName evidence="2">Transporter</fullName>
    </recommendedName>
</protein>
<organism evidence="1">
    <name type="scientific">marine metagenome</name>
    <dbReference type="NCBI Taxonomy" id="408172"/>
    <lineage>
        <taxon>unclassified sequences</taxon>
        <taxon>metagenomes</taxon>
        <taxon>ecological metagenomes</taxon>
    </lineage>
</organism>